<comment type="function">
    <text evidence="1 18">Component of the ubiquinol-cytochrome c reductase complex (complex III or cytochrome b-c1 complex) that is part of the mitochondrial respiratory chain. The b-c1 complex mediates electron transfer from ubiquinol to cytochrome c. Contributes to the generation of a proton gradient across the mitochondrial membrane that is then used for ATP synthesis.</text>
</comment>
<evidence type="ECO:0000256" key="12">
    <source>
        <dbReference type="ARBA" id="ARBA00023004"/>
    </source>
</evidence>
<keyword evidence="13" id="KW-0830">Ubiquinone</keyword>
<evidence type="ECO:0000313" key="21">
    <source>
        <dbReference type="EMBL" id="AVP74432.1"/>
    </source>
</evidence>
<feature type="transmembrane region" description="Helical" evidence="18">
    <location>
        <begin position="362"/>
        <end position="387"/>
    </location>
</feature>
<dbReference type="Gene3D" id="1.20.810.10">
    <property type="entry name" value="Cytochrome Bc1 Complex, Chain C"/>
    <property type="match status" value="1"/>
</dbReference>
<feature type="transmembrane region" description="Helical" evidence="18">
    <location>
        <begin position="129"/>
        <end position="149"/>
    </location>
</feature>
<evidence type="ECO:0000256" key="15">
    <source>
        <dbReference type="ARBA" id="ARBA00023136"/>
    </source>
</evidence>
<dbReference type="SUPFAM" id="SSF81342">
    <property type="entry name" value="Transmembrane di-heme cytochromes"/>
    <property type="match status" value="1"/>
</dbReference>
<dbReference type="SUPFAM" id="SSF81648">
    <property type="entry name" value="a domain/subunit of cytochrome bc1 complex (Ubiquinol-cytochrome c reductase)"/>
    <property type="match status" value="1"/>
</dbReference>
<evidence type="ECO:0000256" key="14">
    <source>
        <dbReference type="ARBA" id="ARBA00023128"/>
    </source>
</evidence>
<keyword evidence="5 17" id="KW-0349">Heme</keyword>
<feature type="transmembrane region" description="Helical" evidence="18">
    <location>
        <begin position="335"/>
        <end position="356"/>
    </location>
</feature>
<feature type="domain" description="Cytochrome b/b6 N-terminal region profile" evidence="19">
    <location>
        <begin position="17"/>
        <end position="225"/>
    </location>
</feature>
<feature type="transmembrane region" description="Helical" evidence="18">
    <location>
        <begin position="93"/>
        <end position="114"/>
    </location>
</feature>
<dbReference type="GO" id="GO:0005743">
    <property type="term" value="C:mitochondrial inner membrane"/>
    <property type="evidence" value="ECO:0007669"/>
    <property type="project" value="UniProtKB-SubCell"/>
</dbReference>
<dbReference type="Pfam" id="PF00032">
    <property type="entry name" value="Cytochrom_B_C"/>
    <property type="match status" value="1"/>
</dbReference>
<evidence type="ECO:0000256" key="3">
    <source>
        <dbReference type="ARBA" id="ARBA00013531"/>
    </source>
</evidence>
<feature type="transmembrane region" description="Helical" evidence="18">
    <location>
        <begin position="194"/>
        <end position="216"/>
    </location>
</feature>
<feature type="transmembrane region" description="Helical" evidence="18">
    <location>
        <begin position="45"/>
        <end position="72"/>
    </location>
</feature>
<evidence type="ECO:0000256" key="10">
    <source>
        <dbReference type="ARBA" id="ARBA00022982"/>
    </source>
</evidence>
<keyword evidence="10 18" id="KW-0249">Electron transport</keyword>
<evidence type="ECO:0000256" key="1">
    <source>
        <dbReference type="ARBA" id="ARBA00002566"/>
    </source>
</evidence>
<dbReference type="PROSITE" id="PS51002">
    <property type="entry name" value="CYTB_NTER"/>
    <property type="match status" value="1"/>
</dbReference>
<feature type="transmembrane region" description="Helical" evidence="18">
    <location>
        <begin position="156"/>
        <end position="174"/>
    </location>
</feature>
<geneLocation type="mitochondrion" evidence="21"/>
<evidence type="ECO:0000256" key="8">
    <source>
        <dbReference type="ARBA" id="ARBA00022723"/>
    </source>
</evidence>
<evidence type="ECO:0000259" key="20">
    <source>
        <dbReference type="PROSITE" id="PS51003"/>
    </source>
</evidence>
<evidence type="ECO:0000256" key="17">
    <source>
        <dbReference type="PIRSR" id="PIRSR038885-2"/>
    </source>
</evidence>
<feature type="binding site" evidence="16">
    <location>
        <position position="217"/>
    </location>
    <ligand>
        <name>a ubiquinone</name>
        <dbReference type="ChEBI" id="CHEBI:16389"/>
    </ligand>
</feature>
<dbReference type="GO" id="GO:0045275">
    <property type="term" value="C:respiratory chain complex III"/>
    <property type="evidence" value="ECO:0007669"/>
    <property type="project" value="InterPro"/>
</dbReference>
<dbReference type="InterPro" id="IPR030689">
    <property type="entry name" value="Cytochrome_b"/>
</dbReference>
<dbReference type="PANTHER" id="PTHR19271">
    <property type="entry name" value="CYTOCHROME B"/>
    <property type="match status" value="1"/>
</dbReference>
<dbReference type="CDD" id="cd00290">
    <property type="entry name" value="cytochrome_b_C"/>
    <property type="match status" value="1"/>
</dbReference>
<sequence>MYFINYRSSLINSNLFINSIRRDRSILKTINGGVWDLPSPKNISYWWGFGSLLGLFLVIQILTGLFLAMHYVSDLNVAFQSVDSISREVEFGWLIRSAHANGASAFFLFLYLHIGRGIYYGSYLYSHTWNTGVVIYILSMAAAFLGYVLPWGQMSYWGATVITNFFSTVPYIGIDLVKWIWGGFAVGYPTLTRFFSLHYLLPFVIIAFILIHLVFLHDTGSNNPLGLNSSGDKVPFHPYFTIKDLFGYSIVLFLFFLTVIFIPDYFGDPENFIEANPLVTPIHIQPEWYFLPAYAILRAIPNKLGGVIALLMSILVLFLFPLISSSCNRGYFYSTLHQILFWFWVFDILVLLWIGARPVEEPYVTIGGISTVLYFSFFLLTPILGWVNNILNKNNING</sequence>
<dbReference type="PIRSF" id="PIRSF038885">
    <property type="entry name" value="COB"/>
    <property type="match status" value="1"/>
</dbReference>
<dbReference type="GO" id="GO:0046872">
    <property type="term" value="F:metal ion binding"/>
    <property type="evidence" value="ECO:0007669"/>
    <property type="project" value="UniProtKB-UniRule"/>
</dbReference>
<keyword evidence="6 18" id="KW-0679">Respiratory chain</keyword>
<dbReference type="InterPro" id="IPR016174">
    <property type="entry name" value="Di-haem_cyt_TM"/>
</dbReference>
<keyword evidence="11 18" id="KW-1133">Transmembrane helix</keyword>
<dbReference type="AlphaFoldDB" id="A0A2R3SK74"/>
<dbReference type="InterPro" id="IPR005798">
    <property type="entry name" value="Cyt_b/b6_C"/>
</dbReference>
<dbReference type="EMBL" id="MF993337">
    <property type="protein sequence ID" value="AVP74432.1"/>
    <property type="molecule type" value="Genomic_DNA"/>
</dbReference>
<feature type="transmembrane region" description="Helical" evidence="18">
    <location>
        <begin position="245"/>
        <end position="262"/>
    </location>
</feature>
<evidence type="ECO:0000256" key="5">
    <source>
        <dbReference type="ARBA" id="ARBA00022617"/>
    </source>
</evidence>
<accession>A0A2R3SK74</accession>
<keyword evidence="14 18" id="KW-0496">Mitochondrion</keyword>
<keyword evidence="15 18" id="KW-0472">Membrane</keyword>
<organism evidence="21">
    <name type="scientific">Notocomplana palta</name>
    <dbReference type="NCBI Taxonomy" id="1879297"/>
    <lineage>
        <taxon>Eukaryota</taxon>
        <taxon>Metazoa</taxon>
        <taxon>Spiralia</taxon>
        <taxon>Lophotrochozoa</taxon>
        <taxon>Platyhelminthes</taxon>
        <taxon>Rhabditophora</taxon>
        <taxon>Polycladida</taxon>
        <taxon>Acotylea</taxon>
        <taxon>Leptoplanoidea</taxon>
        <taxon>Notocomplanidae</taxon>
        <taxon>Notocomplana</taxon>
    </lineage>
</organism>
<gene>
    <name evidence="21" type="primary">CYTB</name>
</gene>
<dbReference type="InterPro" id="IPR027387">
    <property type="entry name" value="Cytb/b6-like_sf"/>
</dbReference>
<keyword evidence="7 18" id="KW-0812">Transmembrane</keyword>
<evidence type="ECO:0000259" key="19">
    <source>
        <dbReference type="PROSITE" id="PS51002"/>
    </source>
</evidence>
<feature type="transmembrane region" description="Helical" evidence="18">
    <location>
        <begin position="304"/>
        <end position="323"/>
    </location>
</feature>
<evidence type="ECO:0000256" key="16">
    <source>
        <dbReference type="PIRSR" id="PIRSR038885-1"/>
    </source>
</evidence>
<comment type="cofactor">
    <cofactor evidence="17">
        <name>heme</name>
        <dbReference type="ChEBI" id="CHEBI:30413"/>
    </cofactor>
    <text evidence="17">Binds 2 heme groups non-covalently.</text>
</comment>
<feature type="domain" description="Cytochrome b/b6 C-terminal region profile" evidence="20">
    <location>
        <begin position="226"/>
        <end position="395"/>
    </location>
</feature>
<evidence type="ECO:0000256" key="9">
    <source>
        <dbReference type="ARBA" id="ARBA00022792"/>
    </source>
</evidence>
<keyword evidence="4 18" id="KW-0813">Transport</keyword>
<protein>
    <recommendedName>
        <fullName evidence="3 18">Cytochrome b</fullName>
    </recommendedName>
</protein>
<dbReference type="InterPro" id="IPR048259">
    <property type="entry name" value="Cytochrome_b_N_euk/bac"/>
</dbReference>
<dbReference type="CDD" id="cd00284">
    <property type="entry name" value="Cytochrome_b_N"/>
    <property type="match status" value="1"/>
</dbReference>
<evidence type="ECO:0000256" key="4">
    <source>
        <dbReference type="ARBA" id="ARBA00022448"/>
    </source>
</evidence>
<feature type="binding site" description="axial binding residue" evidence="17">
    <location>
        <position position="99"/>
    </location>
    <ligand>
        <name>heme b</name>
        <dbReference type="ChEBI" id="CHEBI:60344"/>
        <label>b562</label>
    </ligand>
    <ligandPart>
        <name>Fe</name>
        <dbReference type="ChEBI" id="CHEBI:18248"/>
    </ligandPart>
</feature>
<dbReference type="Pfam" id="PF00033">
    <property type="entry name" value="Cytochrome_B"/>
    <property type="match status" value="1"/>
</dbReference>
<evidence type="ECO:0000256" key="13">
    <source>
        <dbReference type="ARBA" id="ARBA00023075"/>
    </source>
</evidence>
<evidence type="ECO:0000256" key="6">
    <source>
        <dbReference type="ARBA" id="ARBA00022660"/>
    </source>
</evidence>
<dbReference type="InterPro" id="IPR005797">
    <property type="entry name" value="Cyt_b/b6_N"/>
</dbReference>
<comment type="cofactor">
    <cofactor evidence="18">
        <name>heme b</name>
        <dbReference type="ChEBI" id="CHEBI:60344"/>
    </cofactor>
    <text evidence="18">Binds 2 heme groups non-covalently.</text>
</comment>
<feature type="binding site" description="axial binding residue" evidence="17">
    <location>
        <position position="113"/>
    </location>
    <ligand>
        <name>heme b</name>
        <dbReference type="ChEBI" id="CHEBI:60344"/>
        <label>b566</label>
    </ligand>
    <ligandPart>
        <name>Fe</name>
        <dbReference type="ChEBI" id="CHEBI:18248"/>
    </ligandPart>
</feature>
<reference evidence="21" key="1">
    <citation type="journal article" date="2018" name="Genomics">
        <title>Probing recalcitrant problems in polyclad evolution and systematics with novel mitochondrial genome resources.</title>
        <authorList>
            <person name="Kenny N.J."/>
            <person name="Norena C."/>
            <person name="Damborenea C."/>
            <person name="Grande C."/>
        </authorList>
    </citation>
    <scope>NUCLEOTIDE SEQUENCE</scope>
</reference>
<keyword evidence="9" id="KW-0999">Mitochondrion inner membrane</keyword>
<keyword evidence="12 17" id="KW-0408">Iron</keyword>
<dbReference type="PANTHER" id="PTHR19271:SF16">
    <property type="entry name" value="CYTOCHROME B"/>
    <property type="match status" value="1"/>
</dbReference>
<proteinExistence type="inferred from homology"/>
<dbReference type="InterPro" id="IPR048260">
    <property type="entry name" value="Cytochrome_b_C_euk/bac"/>
</dbReference>
<evidence type="ECO:0000256" key="2">
    <source>
        <dbReference type="ARBA" id="ARBA00004448"/>
    </source>
</evidence>
<keyword evidence="8 17" id="KW-0479">Metal-binding</keyword>
<comment type="similarity">
    <text evidence="18">Belongs to the cytochrome b family.</text>
</comment>
<dbReference type="InterPro" id="IPR036150">
    <property type="entry name" value="Cyt_b/b6_C_sf"/>
</dbReference>
<dbReference type="GO" id="GO:0016491">
    <property type="term" value="F:oxidoreductase activity"/>
    <property type="evidence" value="ECO:0007669"/>
    <property type="project" value="UniProtKB-UniRule"/>
</dbReference>
<evidence type="ECO:0000256" key="11">
    <source>
        <dbReference type="ARBA" id="ARBA00022989"/>
    </source>
</evidence>
<dbReference type="PROSITE" id="PS51003">
    <property type="entry name" value="CYTB_CTER"/>
    <property type="match status" value="1"/>
</dbReference>
<dbReference type="GO" id="GO:0008121">
    <property type="term" value="F:quinol-cytochrome-c reductase activity"/>
    <property type="evidence" value="ECO:0007669"/>
    <property type="project" value="InterPro"/>
</dbReference>
<feature type="binding site" description="axial binding residue" evidence="17">
    <location>
        <position position="198"/>
    </location>
    <ligand>
        <name>heme b</name>
        <dbReference type="ChEBI" id="CHEBI:60344"/>
        <label>b562</label>
    </ligand>
    <ligandPart>
        <name>Fe</name>
        <dbReference type="ChEBI" id="CHEBI:18248"/>
    </ligandPart>
</feature>
<evidence type="ECO:0000256" key="7">
    <source>
        <dbReference type="ARBA" id="ARBA00022692"/>
    </source>
</evidence>
<dbReference type="GO" id="GO:0006122">
    <property type="term" value="P:mitochondrial electron transport, ubiquinol to cytochrome c"/>
    <property type="evidence" value="ECO:0007669"/>
    <property type="project" value="TreeGrafter"/>
</dbReference>
<comment type="subcellular location">
    <subcellularLocation>
        <location evidence="2">Mitochondrion inner membrane</location>
        <topology evidence="2">Multi-pass membrane protein</topology>
    </subcellularLocation>
</comment>
<feature type="binding site" description="axial binding residue" evidence="17">
    <location>
        <position position="212"/>
    </location>
    <ligand>
        <name>heme b</name>
        <dbReference type="ChEBI" id="CHEBI:60344"/>
        <label>b566</label>
    </ligand>
    <ligandPart>
        <name>Fe</name>
        <dbReference type="ChEBI" id="CHEBI:18248"/>
    </ligandPart>
</feature>
<evidence type="ECO:0000256" key="18">
    <source>
        <dbReference type="RuleBase" id="RU362117"/>
    </source>
</evidence>
<name>A0A2R3SK74_9PLAT</name>